<keyword evidence="3 5" id="KW-1133">Transmembrane helix</keyword>
<feature type="transmembrane region" description="Helical" evidence="5">
    <location>
        <begin position="61"/>
        <end position="80"/>
    </location>
</feature>
<dbReference type="Pfam" id="PF00083">
    <property type="entry name" value="Sugar_tr"/>
    <property type="match status" value="1"/>
</dbReference>
<dbReference type="InterPro" id="IPR005828">
    <property type="entry name" value="MFS_sugar_transport-like"/>
</dbReference>
<dbReference type="GO" id="GO:0016020">
    <property type="term" value="C:membrane"/>
    <property type="evidence" value="ECO:0007669"/>
    <property type="project" value="UniProtKB-SubCell"/>
</dbReference>
<evidence type="ECO:0000256" key="5">
    <source>
        <dbReference type="SAM" id="Phobius"/>
    </source>
</evidence>
<accession>A0A9J2Q0P9</accession>
<comment type="subcellular location">
    <subcellularLocation>
        <location evidence="1">Membrane</location>
        <topology evidence="1">Multi-pass membrane protein</topology>
    </subcellularLocation>
</comment>
<feature type="transmembrane region" description="Helical" evidence="5">
    <location>
        <begin position="185"/>
        <end position="204"/>
    </location>
</feature>
<reference evidence="8" key="1">
    <citation type="submission" date="2023-03" db="UniProtKB">
        <authorList>
            <consortium name="WormBaseParasite"/>
        </authorList>
    </citation>
    <scope>IDENTIFICATION</scope>
</reference>
<organism evidence="7 8">
    <name type="scientific">Ascaris lumbricoides</name>
    <name type="common">Giant roundworm</name>
    <dbReference type="NCBI Taxonomy" id="6252"/>
    <lineage>
        <taxon>Eukaryota</taxon>
        <taxon>Metazoa</taxon>
        <taxon>Ecdysozoa</taxon>
        <taxon>Nematoda</taxon>
        <taxon>Chromadorea</taxon>
        <taxon>Rhabditida</taxon>
        <taxon>Spirurina</taxon>
        <taxon>Ascaridomorpha</taxon>
        <taxon>Ascaridoidea</taxon>
        <taxon>Ascarididae</taxon>
        <taxon>Ascaris</taxon>
    </lineage>
</organism>
<feature type="transmembrane region" description="Helical" evidence="5">
    <location>
        <begin position="263"/>
        <end position="285"/>
    </location>
</feature>
<dbReference type="InterPro" id="IPR036259">
    <property type="entry name" value="MFS_trans_sf"/>
</dbReference>
<evidence type="ECO:0000256" key="4">
    <source>
        <dbReference type="ARBA" id="ARBA00023136"/>
    </source>
</evidence>
<evidence type="ECO:0000313" key="7">
    <source>
        <dbReference type="Proteomes" id="UP000036681"/>
    </source>
</evidence>
<name>A0A9J2Q0P9_ASCLU</name>
<feature type="transmembrane region" description="Helical" evidence="5">
    <location>
        <begin position="332"/>
        <end position="360"/>
    </location>
</feature>
<dbReference type="PROSITE" id="PS50850">
    <property type="entry name" value="MFS"/>
    <property type="match status" value="1"/>
</dbReference>
<evidence type="ECO:0000256" key="1">
    <source>
        <dbReference type="ARBA" id="ARBA00004141"/>
    </source>
</evidence>
<keyword evidence="4 5" id="KW-0472">Membrane</keyword>
<feature type="transmembrane region" description="Helical" evidence="5">
    <location>
        <begin position="426"/>
        <end position="450"/>
    </location>
</feature>
<dbReference type="InterPro" id="IPR045263">
    <property type="entry name" value="GLUT"/>
</dbReference>
<evidence type="ECO:0000256" key="3">
    <source>
        <dbReference type="ARBA" id="ARBA00022989"/>
    </source>
</evidence>
<dbReference type="GO" id="GO:0015149">
    <property type="term" value="F:hexose transmembrane transporter activity"/>
    <property type="evidence" value="ECO:0007669"/>
    <property type="project" value="TreeGrafter"/>
</dbReference>
<proteinExistence type="predicted"/>
<protein>
    <submittedName>
        <fullName evidence="8">Major facilitator superfamily (MFS) profile domain-containing protein</fullName>
    </submittedName>
</protein>
<feature type="domain" description="Major facilitator superfamily (MFS) profile" evidence="6">
    <location>
        <begin position="14"/>
        <end position="454"/>
    </location>
</feature>
<dbReference type="Proteomes" id="UP000036681">
    <property type="component" value="Unplaced"/>
</dbReference>
<dbReference type="SUPFAM" id="SSF103473">
    <property type="entry name" value="MFS general substrate transporter"/>
    <property type="match status" value="1"/>
</dbReference>
<feature type="transmembrane region" description="Helical" evidence="5">
    <location>
        <begin position="154"/>
        <end position="173"/>
    </location>
</feature>
<keyword evidence="2 5" id="KW-0812">Transmembrane</keyword>
<dbReference type="AlphaFoldDB" id="A0A9J2Q0P9"/>
<evidence type="ECO:0000256" key="2">
    <source>
        <dbReference type="ARBA" id="ARBA00022692"/>
    </source>
</evidence>
<dbReference type="PANTHER" id="PTHR23503">
    <property type="entry name" value="SOLUTE CARRIER FAMILY 2"/>
    <property type="match status" value="1"/>
</dbReference>
<feature type="transmembrane region" description="Helical" evidence="5">
    <location>
        <begin position="7"/>
        <end position="27"/>
    </location>
</feature>
<evidence type="ECO:0000259" key="6">
    <source>
        <dbReference type="PROSITE" id="PS50850"/>
    </source>
</evidence>
<feature type="transmembrane region" description="Helical" evidence="5">
    <location>
        <begin position="400"/>
        <end position="420"/>
    </location>
</feature>
<feature type="transmembrane region" description="Helical" evidence="5">
    <location>
        <begin position="92"/>
        <end position="113"/>
    </location>
</feature>
<sequence length="486" mass="54963">MISTRHVIKLFVICIILTVITNFPSGFTNSSINTAVEELKRFLNDSYESRGWHLDKTGYSFIRSTTLNCWFVSQVFGAIFAPMFTDLYGRKIAYVISALVMLVASTMQYIATITGLPELLIAGRSLCALCSPLSDAALILYLQECSPLEMRGAFSFLGETGYGLMCVFGMVLGMRSVLGHSLPQLFGVSIIPQVFFVVFLLFLPETPKFLMIIRNDRVGALKSLEFFQGEKKENERLLDEYMREANEEGDSKRSSLREIFCTWHLRQAVILSCMVLVLTLSFYPILQSSTYFFTEANIPSQIAEISSTTMMVVFTIACIFGTLFIDRFPRRILIFIFGGLSYLFLLMFVVCSAIAHSIWWMKYASLGFMASYCVSFGMVLGPISWFVGPELVPQKHRSSVFCLCYGINNILITITNFSTIPLYQHIGAYTFIPLFILPSVCALIYLYLYLPETRGRETHAIVASMRRKKLKDVESCSDFTPNLTKL</sequence>
<dbReference type="InterPro" id="IPR020846">
    <property type="entry name" value="MFS_dom"/>
</dbReference>
<evidence type="ECO:0000313" key="8">
    <source>
        <dbReference type="WBParaSite" id="ALUE_0001515401-mRNA-1"/>
    </source>
</evidence>
<dbReference type="PANTHER" id="PTHR23503:SF46">
    <property type="entry name" value="MAJOR FACILITATOR SUPERFAMILY (MFS) PROFILE DOMAIN-CONTAINING PROTEIN"/>
    <property type="match status" value="1"/>
</dbReference>
<feature type="transmembrane region" description="Helical" evidence="5">
    <location>
        <begin position="119"/>
        <end position="142"/>
    </location>
</feature>
<keyword evidence="7" id="KW-1185">Reference proteome</keyword>
<feature type="transmembrane region" description="Helical" evidence="5">
    <location>
        <begin position="366"/>
        <end position="388"/>
    </location>
</feature>
<dbReference type="WBParaSite" id="ALUE_0001515401-mRNA-1">
    <property type="protein sequence ID" value="ALUE_0001515401-mRNA-1"/>
    <property type="gene ID" value="ALUE_0001515401"/>
</dbReference>
<feature type="transmembrane region" description="Helical" evidence="5">
    <location>
        <begin position="305"/>
        <end position="325"/>
    </location>
</feature>
<dbReference type="Gene3D" id="1.20.1250.20">
    <property type="entry name" value="MFS general substrate transporter like domains"/>
    <property type="match status" value="1"/>
</dbReference>